<evidence type="ECO:0000256" key="3">
    <source>
        <dbReference type="ARBA" id="ARBA00022529"/>
    </source>
</evidence>
<keyword evidence="9" id="KW-1185">Reference proteome</keyword>
<proteinExistence type="predicted"/>
<dbReference type="InterPro" id="IPR008597">
    <property type="entry name" value="Invert_lysozyme"/>
</dbReference>
<keyword evidence="6" id="KW-0326">Glycosidase</keyword>
<dbReference type="EC" id="3.2.1.17" evidence="2"/>
<dbReference type="Pfam" id="PF05497">
    <property type="entry name" value="Destabilase"/>
    <property type="match status" value="1"/>
</dbReference>
<dbReference type="GO" id="GO:0031640">
    <property type="term" value="P:killing of cells of another organism"/>
    <property type="evidence" value="ECO:0007669"/>
    <property type="project" value="UniProtKB-KW"/>
</dbReference>
<keyword evidence="8" id="KW-0732">Signal</keyword>
<organism evidence="9 10">
    <name type="scientific">Drosophila lebanonensis</name>
    <name type="common">Fruit fly</name>
    <name type="synonym">Scaptodrosophila lebanonensis</name>
    <dbReference type="NCBI Taxonomy" id="7225"/>
    <lineage>
        <taxon>Eukaryota</taxon>
        <taxon>Metazoa</taxon>
        <taxon>Ecdysozoa</taxon>
        <taxon>Arthropoda</taxon>
        <taxon>Hexapoda</taxon>
        <taxon>Insecta</taxon>
        <taxon>Pterygota</taxon>
        <taxon>Neoptera</taxon>
        <taxon>Endopterygota</taxon>
        <taxon>Diptera</taxon>
        <taxon>Brachycera</taxon>
        <taxon>Muscomorpha</taxon>
        <taxon>Ephydroidea</taxon>
        <taxon>Drosophilidae</taxon>
        <taxon>Scaptodrosophila</taxon>
    </lineage>
</organism>
<keyword evidence="5" id="KW-0378">Hydrolase</keyword>
<gene>
    <name evidence="10" type="primary">LOC115630118</name>
</gene>
<evidence type="ECO:0000256" key="8">
    <source>
        <dbReference type="SAM" id="SignalP"/>
    </source>
</evidence>
<keyword evidence="3" id="KW-0929">Antimicrobial</keyword>
<evidence type="ECO:0000313" key="9">
    <source>
        <dbReference type="Proteomes" id="UP000504634"/>
    </source>
</evidence>
<dbReference type="GeneID" id="115630118"/>
<evidence type="ECO:0000256" key="6">
    <source>
        <dbReference type="ARBA" id="ARBA00023295"/>
    </source>
</evidence>
<dbReference type="PANTHER" id="PTHR11195">
    <property type="entry name" value="DESTABILASE-RELATED"/>
    <property type="match status" value="1"/>
</dbReference>
<feature type="signal peptide" evidence="8">
    <location>
        <begin position="1"/>
        <end position="32"/>
    </location>
</feature>
<dbReference type="InterPro" id="IPR018247">
    <property type="entry name" value="EF_Hand_1_Ca_BS"/>
</dbReference>
<feature type="chain" id="PRO_5026674250" description="lysozyme" evidence="8">
    <location>
        <begin position="33"/>
        <end position="165"/>
    </location>
</feature>
<sequence length="165" mass="17886">MAAADHKLCCTLAFSALLCFGLVAIIQAQAQGKPVTDVCLGCICDAISGCNRTRYCGGGVCGLFRITWPYWADGGKLTLANESPQSEEAFANCVNDPYCAANTIQNYMIKFGQDCNNDGQVDCYDYAAIHKLGGYGCSGELNYQYQNTLQTCLNTFQQIDVRAQP</sequence>
<dbReference type="PROSITE" id="PS51909">
    <property type="entry name" value="LYSOZYME_I"/>
    <property type="match status" value="1"/>
</dbReference>
<dbReference type="Proteomes" id="UP000504634">
    <property type="component" value="Unplaced"/>
</dbReference>
<dbReference type="FunFam" id="1.10.530.10:FF:000019">
    <property type="entry name" value="lysozyme"/>
    <property type="match status" value="1"/>
</dbReference>
<evidence type="ECO:0000256" key="4">
    <source>
        <dbReference type="ARBA" id="ARBA00022638"/>
    </source>
</evidence>
<evidence type="ECO:0000256" key="7">
    <source>
        <dbReference type="PIRSR" id="PIRSR608597-3"/>
    </source>
</evidence>
<dbReference type="PANTHER" id="PTHR11195:SF22">
    <property type="entry name" value="LYSOZYME"/>
    <property type="match status" value="1"/>
</dbReference>
<evidence type="ECO:0000256" key="5">
    <source>
        <dbReference type="ARBA" id="ARBA00022801"/>
    </source>
</evidence>
<dbReference type="GO" id="GO:0003796">
    <property type="term" value="F:lysozyme activity"/>
    <property type="evidence" value="ECO:0007669"/>
    <property type="project" value="UniProtKB-EC"/>
</dbReference>
<dbReference type="PROSITE" id="PS00018">
    <property type="entry name" value="EF_HAND_1"/>
    <property type="match status" value="1"/>
</dbReference>
<dbReference type="RefSeq" id="XP_030382593.1">
    <property type="nucleotide sequence ID" value="XM_030526733.1"/>
</dbReference>
<feature type="disulfide bond" evidence="7">
    <location>
        <begin position="44"/>
        <end position="50"/>
    </location>
</feature>
<reference evidence="10" key="1">
    <citation type="submission" date="2025-08" db="UniProtKB">
        <authorList>
            <consortium name="RefSeq"/>
        </authorList>
    </citation>
    <scope>IDENTIFICATION</scope>
    <source>
        <strain evidence="10">11010-0011.00</strain>
        <tissue evidence="10">Whole body</tissue>
    </source>
</reference>
<protein>
    <recommendedName>
        <fullName evidence="2">lysozyme</fullName>
        <ecNumber evidence="2">3.2.1.17</ecNumber>
    </recommendedName>
</protein>
<accession>A0A6J2U508</accession>
<evidence type="ECO:0000256" key="1">
    <source>
        <dbReference type="ARBA" id="ARBA00000632"/>
    </source>
</evidence>
<comment type="catalytic activity">
    <reaction evidence="1">
        <text>Hydrolysis of (1-&gt;4)-beta-linkages between N-acetylmuramic acid and N-acetyl-D-glucosamine residues in a peptidoglycan and between N-acetyl-D-glucosamine residues in chitodextrins.</text>
        <dbReference type="EC" id="3.2.1.17"/>
    </reaction>
</comment>
<evidence type="ECO:0000256" key="2">
    <source>
        <dbReference type="ARBA" id="ARBA00012732"/>
    </source>
</evidence>
<dbReference type="CDD" id="cd16890">
    <property type="entry name" value="lyz_i"/>
    <property type="match status" value="1"/>
</dbReference>
<dbReference type="Gene3D" id="1.10.530.10">
    <property type="match status" value="1"/>
</dbReference>
<feature type="disulfide bond" evidence="7">
    <location>
        <begin position="39"/>
        <end position="123"/>
    </location>
</feature>
<keyword evidence="4" id="KW-0081">Bacteriolytic enzyme</keyword>
<dbReference type="AlphaFoldDB" id="A0A6J2U508"/>
<dbReference type="OrthoDB" id="6337871at2759"/>
<keyword evidence="7" id="KW-1015">Disulfide bond</keyword>
<evidence type="ECO:0000313" key="10">
    <source>
        <dbReference type="RefSeq" id="XP_030382593.1"/>
    </source>
</evidence>
<dbReference type="GO" id="GO:0042742">
    <property type="term" value="P:defense response to bacterium"/>
    <property type="evidence" value="ECO:0007669"/>
    <property type="project" value="UniProtKB-KW"/>
</dbReference>
<feature type="disulfide bond" evidence="7">
    <location>
        <begin position="93"/>
        <end position="99"/>
    </location>
</feature>
<name>A0A6J2U508_DROLE</name>